<proteinExistence type="inferred from homology"/>
<dbReference type="Ensembl" id="ENSOKIT00005008924.1">
    <property type="protein sequence ID" value="ENSOKIP00005008400.1"/>
    <property type="gene ID" value="ENSOKIG00005003731.1"/>
</dbReference>
<evidence type="ECO:0000256" key="1">
    <source>
        <dbReference type="ARBA" id="ARBA00001947"/>
    </source>
</evidence>
<dbReference type="CDD" id="cd11375">
    <property type="entry name" value="Peptidase_M54"/>
    <property type="match status" value="1"/>
</dbReference>
<organism evidence="11 12">
    <name type="scientific">Oncorhynchus kisutch</name>
    <name type="common">Coho salmon</name>
    <name type="synonym">Salmo kisutch</name>
    <dbReference type="NCBI Taxonomy" id="8019"/>
    <lineage>
        <taxon>Eukaryota</taxon>
        <taxon>Metazoa</taxon>
        <taxon>Chordata</taxon>
        <taxon>Craniata</taxon>
        <taxon>Vertebrata</taxon>
        <taxon>Euteleostomi</taxon>
        <taxon>Actinopterygii</taxon>
        <taxon>Neopterygii</taxon>
        <taxon>Teleostei</taxon>
        <taxon>Protacanthopterygii</taxon>
        <taxon>Salmoniformes</taxon>
        <taxon>Salmonidae</taxon>
        <taxon>Salmoninae</taxon>
        <taxon>Oncorhynchus</taxon>
    </lineage>
</organism>
<dbReference type="SUPFAM" id="SSF55486">
    <property type="entry name" value="Metalloproteases ('zincins'), catalytic domain"/>
    <property type="match status" value="1"/>
</dbReference>
<evidence type="ECO:0000256" key="8">
    <source>
        <dbReference type="ARBA" id="ARBA00024316"/>
    </source>
</evidence>
<comment type="function">
    <text evidence="8">Probable zinc metalloprotease.</text>
</comment>
<evidence type="ECO:0000256" key="3">
    <source>
        <dbReference type="ARBA" id="ARBA00022670"/>
    </source>
</evidence>
<dbReference type="Gene3D" id="3.40.390.10">
    <property type="entry name" value="Collagenase (Catalytic Domain)"/>
    <property type="match status" value="1"/>
</dbReference>
<dbReference type="GeneTree" id="ENSGT00530000063996"/>
<keyword evidence="5" id="KW-0378">Hydrolase</keyword>
<keyword evidence="3" id="KW-0645">Protease</keyword>
<dbReference type="PANTHER" id="PTHR32205">
    <property type="entry name" value="ARCHAEMETZINCIN-2-RELATED"/>
    <property type="match status" value="1"/>
</dbReference>
<reference evidence="11" key="1">
    <citation type="submission" date="2025-08" db="UniProtKB">
        <authorList>
            <consortium name="Ensembl"/>
        </authorList>
    </citation>
    <scope>IDENTIFICATION</scope>
</reference>
<evidence type="ECO:0000256" key="7">
    <source>
        <dbReference type="ARBA" id="ARBA00023049"/>
    </source>
</evidence>
<keyword evidence="7" id="KW-0482">Metalloprotease</keyword>
<keyword evidence="4" id="KW-0479">Metal-binding</keyword>
<dbReference type="AlphaFoldDB" id="A0A8C7F292"/>
<dbReference type="InterPro" id="IPR024079">
    <property type="entry name" value="MetalloPept_cat_dom_sf"/>
</dbReference>
<evidence type="ECO:0000313" key="12">
    <source>
        <dbReference type="Proteomes" id="UP000694557"/>
    </source>
</evidence>
<comment type="similarity">
    <text evidence="2">Belongs to the peptidase M54 family.</text>
</comment>
<evidence type="ECO:0000256" key="9">
    <source>
        <dbReference type="ARBA" id="ARBA00040634"/>
    </source>
</evidence>
<comment type="cofactor">
    <cofactor evidence="1">
        <name>Zn(2+)</name>
        <dbReference type="ChEBI" id="CHEBI:29105"/>
    </cofactor>
</comment>
<dbReference type="GO" id="GO:0006508">
    <property type="term" value="P:proteolysis"/>
    <property type="evidence" value="ECO:0007669"/>
    <property type="project" value="UniProtKB-KW"/>
</dbReference>
<reference evidence="11" key="2">
    <citation type="submission" date="2025-09" db="UniProtKB">
        <authorList>
            <consortium name="Ensembl"/>
        </authorList>
    </citation>
    <scope>IDENTIFICATION</scope>
</reference>
<evidence type="ECO:0000256" key="6">
    <source>
        <dbReference type="ARBA" id="ARBA00022833"/>
    </source>
</evidence>
<evidence type="ECO:0000256" key="4">
    <source>
        <dbReference type="ARBA" id="ARBA00022723"/>
    </source>
</evidence>
<accession>A0A8C7F292</accession>
<evidence type="ECO:0000256" key="10">
    <source>
        <dbReference type="ARBA" id="ARBA00043240"/>
    </source>
</evidence>
<keyword evidence="12" id="KW-1185">Reference proteome</keyword>
<evidence type="ECO:0000256" key="5">
    <source>
        <dbReference type="ARBA" id="ARBA00022801"/>
    </source>
</evidence>
<dbReference type="GO" id="GO:0046872">
    <property type="term" value="F:metal ion binding"/>
    <property type="evidence" value="ECO:0007669"/>
    <property type="project" value="UniProtKB-KW"/>
</dbReference>
<sequence length="329" mass="38447">MQVIQHPAETHRTALLSSRCDLTDRYHKYSREERRLLEECLCLGDGSLFRPITVHSDSDWIHSHPEEPQDFQSFYSNPYRSKPIKGHSTIYLQIIGRVQTPACRYVRWLRDYCQAFYYWLVVKLLPPVTVAATDCAFRVNSSSHNLQIHAGDLLRFLQKRKPYDAFGIMGITVIDLYPKDSWNFVFGRASLTEGMGVFSFARYDDNFYIRSYVYQGYYSTLITSTLQCSCYNPMVTHEIGHIFGVKYCQWMQCVIQGSNHLEHSASLFPILQCNGVTLEWLQCLRKTLLRWIEKGGTANSEPYCPKPTLPFQTFRQWLRRCLEILDEVK</sequence>
<dbReference type="InterPro" id="IPR052009">
    <property type="entry name" value="Archaemetzincin"/>
</dbReference>
<dbReference type="GO" id="GO:0008237">
    <property type="term" value="F:metallopeptidase activity"/>
    <property type="evidence" value="ECO:0007669"/>
    <property type="project" value="UniProtKB-KW"/>
</dbReference>
<dbReference type="Pfam" id="PF07998">
    <property type="entry name" value="Peptidase_M54"/>
    <property type="match status" value="1"/>
</dbReference>
<evidence type="ECO:0000313" key="11">
    <source>
        <dbReference type="Ensembl" id="ENSOKIP00005008400.1"/>
    </source>
</evidence>
<name>A0A8C7F292_ONCKI</name>
<dbReference type="Proteomes" id="UP000694557">
    <property type="component" value="Unassembled WGS sequence"/>
</dbReference>
<keyword evidence="6" id="KW-0862">Zinc</keyword>
<dbReference type="InterPro" id="IPR012962">
    <property type="entry name" value="Pept_M54_archaemetzincn"/>
</dbReference>
<dbReference type="PANTHER" id="PTHR32205:SF5">
    <property type="entry name" value="ARCHAEMETZINCIN-2"/>
    <property type="match status" value="1"/>
</dbReference>
<evidence type="ECO:0000256" key="2">
    <source>
        <dbReference type="ARBA" id="ARBA00006954"/>
    </source>
</evidence>
<gene>
    <name evidence="11" type="primary">AMZ2</name>
</gene>
<protein>
    <recommendedName>
        <fullName evidence="9">Archaemetzincin-2</fullName>
    </recommendedName>
    <alternativeName>
        <fullName evidence="10">Archeobacterial metalloproteinase-like protein 2</fullName>
    </alternativeName>
</protein>